<evidence type="ECO:0000313" key="1">
    <source>
        <dbReference type="EMBL" id="KKL97275.1"/>
    </source>
</evidence>
<protein>
    <submittedName>
        <fullName evidence="1">Uncharacterized protein</fullName>
    </submittedName>
</protein>
<comment type="caution">
    <text evidence="1">The sequence shown here is derived from an EMBL/GenBank/DDBJ whole genome shotgun (WGS) entry which is preliminary data.</text>
</comment>
<sequence>MNVPEAQVPAPLTFDPASFLMQETSEQMDTQFILIPAGEYPALITKVEARQQQNPNDPSQLWTILDVTYGIDDQAVREETGLPKPTIRQSIFLDLNEGGTLETGKGKNVNLGRLREATGLNQPGQAFSFGALLGQACIVAVKHTPDKKDPEIVYANVNKVAALA</sequence>
<gene>
    <name evidence="1" type="ORF">LCGC14_1836110</name>
</gene>
<proteinExistence type="predicted"/>
<accession>A0A0F9IU33</accession>
<name>A0A0F9IU33_9ZZZZ</name>
<reference evidence="1" key="1">
    <citation type="journal article" date="2015" name="Nature">
        <title>Complex archaea that bridge the gap between prokaryotes and eukaryotes.</title>
        <authorList>
            <person name="Spang A."/>
            <person name="Saw J.H."/>
            <person name="Jorgensen S.L."/>
            <person name="Zaremba-Niedzwiedzka K."/>
            <person name="Martijn J."/>
            <person name="Lind A.E."/>
            <person name="van Eijk R."/>
            <person name="Schleper C."/>
            <person name="Guy L."/>
            <person name="Ettema T.J."/>
        </authorList>
    </citation>
    <scope>NUCLEOTIDE SEQUENCE</scope>
</reference>
<dbReference type="AlphaFoldDB" id="A0A0F9IU33"/>
<dbReference type="EMBL" id="LAZR01018205">
    <property type="protein sequence ID" value="KKL97275.1"/>
    <property type="molecule type" value="Genomic_DNA"/>
</dbReference>
<organism evidence="1">
    <name type="scientific">marine sediment metagenome</name>
    <dbReference type="NCBI Taxonomy" id="412755"/>
    <lineage>
        <taxon>unclassified sequences</taxon>
        <taxon>metagenomes</taxon>
        <taxon>ecological metagenomes</taxon>
    </lineage>
</organism>